<dbReference type="AlphaFoldDB" id="A0A495R889"/>
<dbReference type="SUPFAM" id="SSF49373">
    <property type="entry name" value="Invasin/intimin cell-adhesion fragments"/>
    <property type="match status" value="1"/>
</dbReference>
<evidence type="ECO:0008006" key="4">
    <source>
        <dbReference type="Google" id="ProtNLM"/>
    </source>
</evidence>
<reference evidence="2 3" key="1">
    <citation type="submission" date="2018-10" db="EMBL/GenBank/DDBJ databases">
        <title>Genomic Encyclopedia of Archaeal and Bacterial Type Strains, Phase II (KMG-II): from individual species to whole genera.</title>
        <authorList>
            <person name="Goeker M."/>
        </authorList>
    </citation>
    <scope>NUCLEOTIDE SEQUENCE [LARGE SCALE GENOMIC DNA]</scope>
    <source>
        <strain evidence="2 3">DSM 11927</strain>
    </source>
</reference>
<organism evidence="2 3">
    <name type="scientific">Haloarcula quadrata</name>
    <dbReference type="NCBI Taxonomy" id="182779"/>
    <lineage>
        <taxon>Archaea</taxon>
        <taxon>Methanobacteriati</taxon>
        <taxon>Methanobacteriota</taxon>
        <taxon>Stenosarchaea group</taxon>
        <taxon>Halobacteria</taxon>
        <taxon>Halobacteriales</taxon>
        <taxon>Haloarculaceae</taxon>
        <taxon>Haloarcula</taxon>
    </lineage>
</organism>
<feature type="region of interest" description="Disordered" evidence="1">
    <location>
        <begin position="338"/>
        <end position="359"/>
    </location>
</feature>
<protein>
    <recommendedName>
        <fullName evidence="4">Big-1 domain-containing protein</fullName>
    </recommendedName>
</protein>
<gene>
    <name evidence="2" type="ORF">BDK61_2854</name>
</gene>
<feature type="compositionally biased region" description="Polar residues" evidence="1">
    <location>
        <begin position="349"/>
        <end position="359"/>
    </location>
</feature>
<comment type="caution">
    <text evidence="2">The sequence shown here is derived from an EMBL/GenBank/DDBJ whole genome shotgun (WGS) entry which is preliminary data.</text>
</comment>
<evidence type="ECO:0000313" key="3">
    <source>
        <dbReference type="Proteomes" id="UP000268233"/>
    </source>
</evidence>
<dbReference type="InterPro" id="IPR008964">
    <property type="entry name" value="Invasin/intimin_cell_adhesion"/>
</dbReference>
<evidence type="ECO:0000256" key="1">
    <source>
        <dbReference type="SAM" id="MobiDB-lite"/>
    </source>
</evidence>
<dbReference type="Proteomes" id="UP000268233">
    <property type="component" value="Unassembled WGS sequence"/>
</dbReference>
<name>A0A495R889_9EURY</name>
<dbReference type="InterPro" id="IPR013783">
    <property type="entry name" value="Ig-like_fold"/>
</dbReference>
<dbReference type="Gene3D" id="2.60.40.10">
    <property type="entry name" value="Immunoglobulins"/>
    <property type="match status" value="1"/>
</dbReference>
<dbReference type="EMBL" id="RBWW01000001">
    <property type="protein sequence ID" value="RKS83469.1"/>
    <property type="molecule type" value="Genomic_DNA"/>
</dbReference>
<dbReference type="RefSeq" id="WP_121303491.1">
    <property type="nucleotide sequence ID" value="NZ_RBWW01000001.1"/>
</dbReference>
<accession>A0A495R889</accession>
<proteinExistence type="predicted"/>
<evidence type="ECO:0000313" key="2">
    <source>
        <dbReference type="EMBL" id="RKS83469.1"/>
    </source>
</evidence>
<sequence length="703" mass="76013">MTFMGDERAQSVQVGAVLLFGVLIIAFSSYQAFAVPEQNQEVEFNHNQQVQTQLQDLRNAIVSVPGQPSRQAVSVQLGTRYPSRLVATNPGPPSGLLYTDGTSNESQNLTIRNAEARTPETADYWDGTTPRHYNTGAIAYKPEYNVYGEAPETVYEHSVVYNQFREGNITLSEQTMVDGRDITLVTLNGSMSRSTSDSVTVDVEPKSQSSRTVRVTNTTSTSNVSVSFLSRLPASEWRALLDNEIDPNPGDKGNEQYVASVTGAEGPGSLYNITIVFERDTTYRLKMAKAGVGSGDTDESEAYLTTVGSEEITVARGNNKEIVLEVRDAYNNPVSGIEVNGSDDAGALATNTESSDSDGQVTFEYNTDSNTPVATNQVNFSLQSLDSSFDGETPKNVSVSVEVTAGSGNGGTNGNNEEIGLAYNYDALALDNDDPDTIPGGIQYSFTNTHDQQVEITDISLTSQSTNVNRISDQVTPNDQRERTELYIDGDIRDGYTDIDGGTDLPVDIDIDIDGFERDGNPEVSGQSDGEVYLYEFRPGNNDAVDMSGKSVTQTITYTFPNGETRASAFTVTGDYSESDPDIRPPVADFGSVKHNDNTGNNNDDVQFEFRVADKSGIDSVELTATDESGTELNSVTRNPSSGSLVDYKLNLGAKNVLSGSNSRVNVEITLVDNSGNTHICEGTIRNADTDLIDERGLRCRTP</sequence>
<keyword evidence="3" id="KW-1185">Reference proteome</keyword>